<evidence type="ECO:0000313" key="1">
    <source>
        <dbReference type="EMBL" id="MBJ7551518.1"/>
    </source>
</evidence>
<sequence>MPAEQHLAKFGVTVDQAHQFIQGNLDSPETIYQVAAQYEVTFDMLAEIYSDDIDGDIVRSFFSDLGMVTSDDAPLWDDDYEDGDYDVMFGRLDLDLDDLLELEDEDIAASDWDSLFDDYLEALSNFDWDAWGDSIAEALANFDWSSWTTQMTTLANTYASDTSWLTTLDNLTDSWIDFELDSLFDDMDWSWDDWEEESEDDDDDFDFGNFDYSEYLAALGLTEDYFTTLFSAVDWESYLDQVMLMLQNLDLSSFGLDSIDYDEFYENIASMAEYYEVSANSASSAPEFPIAEIIGVEQGVDFT</sequence>
<protein>
    <submittedName>
        <fullName evidence="1">Uncharacterized protein</fullName>
    </submittedName>
</protein>
<dbReference type="EMBL" id="JAEMUH010000011">
    <property type="protein sequence ID" value="MBJ7551518.1"/>
    <property type="molecule type" value="Genomic_DNA"/>
</dbReference>
<evidence type="ECO:0000313" key="2">
    <source>
        <dbReference type="Proteomes" id="UP000598488"/>
    </source>
</evidence>
<name>A0ABS0ZCW7_9GAMM</name>
<keyword evidence="2" id="KW-1185">Reference proteome</keyword>
<organism evidence="1 2">
    <name type="scientific">Marinomonas ostreistagni</name>
    <dbReference type="NCBI Taxonomy" id="359209"/>
    <lineage>
        <taxon>Bacteria</taxon>
        <taxon>Pseudomonadati</taxon>
        <taxon>Pseudomonadota</taxon>
        <taxon>Gammaproteobacteria</taxon>
        <taxon>Oceanospirillales</taxon>
        <taxon>Oceanospirillaceae</taxon>
        <taxon>Marinomonas</taxon>
    </lineage>
</organism>
<proteinExistence type="predicted"/>
<comment type="caution">
    <text evidence="1">The sequence shown here is derived from an EMBL/GenBank/DDBJ whole genome shotgun (WGS) entry which is preliminary data.</text>
</comment>
<accession>A0ABS0ZCW7</accession>
<reference evidence="1 2" key="1">
    <citation type="submission" date="2020-12" db="EMBL/GenBank/DDBJ databases">
        <title>Comparative genome analysis of fungal antagonists Marinomonas ostreistagni 398 and M. spartinae 468.</title>
        <authorList>
            <person name="Fields J.L."/>
            <person name="Mavrodi O.V."/>
            <person name="Biber P.D."/>
            <person name="Indest K.J."/>
            <person name="Mavrodi D.V."/>
        </authorList>
    </citation>
    <scope>NUCLEOTIDE SEQUENCE [LARGE SCALE GENOMIC DNA]</scope>
    <source>
        <strain evidence="1 2">USM7</strain>
    </source>
</reference>
<dbReference type="Proteomes" id="UP000598488">
    <property type="component" value="Unassembled WGS sequence"/>
</dbReference>
<dbReference type="RefSeq" id="WP_199463125.1">
    <property type="nucleotide sequence ID" value="NZ_JAEMUH010000011.1"/>
</dbReference>
<gene>
    <name evidence="1" type="ORF">JHD44_12560</name>
</gene>